<name>A0A6A6GSH8_VIRVR</name>
<accession>A0A6A6GSH8</accession>
<proteinExistence type="predicted"/>
<feature type="chain" id="PRO_5025450816" evidence="6">
    <location>
        <begin position="25"/>
        <end position="391"/>
    </location>
</feature>
<dbReference type="PRINTS" id="PR00420">
    <property type="entry name" value="RNGMNOXGNASE"/>
</dbReference>
<dbReference type="OrthoDB" id="47494at2759"/>
<dbReference type="Pfam" id="PF01494">
    <property type="entry name" value="FAD_binding_3"/>
    <property type="match status" value="1"/>
</dbReference>
<evidence type="ECO:0000256" key="4">
    <source>
        <dbReference type="ARBA" id="ARBA00023002"/>
    </source>
</evidence>
<dbReference type="PANTHER" id="PTHR47178:SF6">
    <property type="entry name" value="FAD-BINDING DOMAIN-CONTAINING PROTEIN"/>
    <property type="match status" value="1"/>
</dbReference>
<feature type="signal peptide" evidence="6">
    <location>
        <begin position="1"/>
        <end position="24"/>
    </location>
</feature>
<keyword evidence="5" id="KW-0503">Monooxygenase</keyword>
<keyword evidence="2" id="KW-0285">Flavoprotein</keyword>
<dbReference type="Gene3D" id="3.50.50.60">
    <property type="entry name" value="FAD/NAD(P)-binding domain"/>
    <property type="match status" value="1"/>
</dbReference>
<organism evidence="8 9">
    <name type="scientific">Viridothelium virens</name>
    <name type="common">Speckled blister lichen</name>
    <name type="synonym">Trypethelium virens</name>
    <dbReference type="NCBI Taxonomy" id="1048519"/>
    <lineage>
        <taxon>Eukaryota</taxon>
        <taxon>Fungi</taxon>
        <taxon>Dikarya</taxon>
        <taxon>Ascomycota</taxon>
        <taxon>Pezizomycotina</taxon>
        <taxon>Dothideomycetes</taxon>
        <taxon>Dothideomycetes incertae sedis</taxon>
        <taxon>Trypetheliales</taxon>
        <taxon>Trypetheliaceae</taxon>
        <taxon>Viridothelium</taxon>
    </lineage>
</organism>
<dbReference type="GO" id="GO:0004497">
    <property type="term" value="F:monooxygenase activity"/>
    <property type="evidence" value="ECO:0007669"/>
    <property type="project" value="UniProtKB-KW"/>
</dbReference>
<dbReference type="InterPro" id="IPR002938">
    <property type="entry name" value="FAD-bd"/>
</dbReference>
<dbReference type="PANTHER" id="PTHR47178">
    <property type="entry name" value="MONOOXYGENASE, FAD-BINDING"/>
    <property type="match status" value="1"/>
</dbReference>
<sequence>MPSKSSERPHVLILGAGLAGLALAQGLRKQGVSFQIFERDEGLHARFQGWAIALHMMLSDLKQSVPSDLSPVETTSHLNPLDLPAQFCMYGEDGSRFAVTSTEDKPIVRANRSRLREWLATKVDVEWNKTMAKIEEDEKSVTVHFTDGTSATGDVLVGCDGVHSFVRNYLFPNQDLLHTSPVGLLVGQVTLNREQYERQLSIGHSIYIAVAPKGSRLFVGLNSISQDKESARYYWFVSWPDQAASQEPYWTATASKQESYDTAVEKTETLDPKLTEIIRLTKAEDMMTPPVVFRDMLPQEIPDGRVLLAGDAAHPMTPARGEGGNHAILDSLNLARALGKSNKEDVKMRGREPSTALGVRAEKTKAGVKTASYNDGGRLTPSCGKRIDVLQ</sequence>
<keyword evidence="6" id="KW-0732">Signal</keyword>
<evidence type="ECO:0000313" key="8">
    <source>
        <dbReference type="EMBL" id="KAF2228569.1"/>
    </source>
</evidence>
<evidence type="ECO:0000256" key="5">
    <source>
        <dbReference type="ARBA" id="ARBA00023033"/>
    </source>
</evidence>
<dbReference type="GO" id="GO:0071949">
    <property type="term" value="F:FAD binding"/>
    <property type="evidence" value="ECO:0007669"/>
    <property type="project" value="InterPro"/>
</dbReference>
<reference evidence="8" key="1">
    <citation type="journal article" date="2020" name="Stud. Mycol.">
        <title>101 Dothideomycetes genomes: a test case for predicting lifestyles and emergence of pathogens.</title>
        <authorList>
            <person name="Haridas S."/>
            <person name="Albert R."/>
            <person name="Binder M."/>
            <person name="Bloem J."/>
            <person name="Labutti K."/>
            <person name="Salamov A."/>
            <person name="Andreopoulos B."/>
            <person name="Baker S."/>
            <person name="Barry K."/>
            <person name="Bills G."/>
            <person name="Bluhm B."/>
            <person name="Cannon C."/>
            <person name="Castanera R."/>
            <person name="Culley D."/>
            <person name="Daum C."/>
            <person name="Ezra D."/>
            <person name="Gonzalez J."/>
            <person name="Henrissat B."/>
            <person name="Kuo A."/>
            <person name="Liang C."/>
            <person name="Lipzen A."/>
            <person name="Lutzoni F."/>
            <person name="Magnuson J."/>
            <person name="Mondo S."/>
            <person name="Nolan M."/>
            <person name="Ohm R."/>
            <person name="Pangilinan J."/>
            <person name="Park H.-J."/>
            <person name="Ramirez L."/>
            <person name="Alfaro M."/>
            <person name="Sun H."/>
            <person name="Tritt A."/>
            <person name="Yoshinaga Y."/>
            <person name="Zwiers L.-H."/>
            <person name="Turgeon B."/>
            <person name="Goodwin S."/>
            <person name="Spatafora J."/>
            <person name="Crous P."/>
            <person name="Grigoriev I."/>
        </authorList>
    </citation>
    <scope>NUCLEOTIDE SEQUENCE</scope>
    <source>
        <strain evidence="8">Tuck. ex Michener</strain>
    </source>
</reference>
<evidence type="ECO:0000256" key="3">
    <source>
        <dbReference type="ARBA" id="ARBA00022827"/>
    </source>
</evidence>
<dbReference type="SUPFAM" id="SSF51905">
    <property type="entry name" value="FAD/NAD(P)-binding domain"/>
    <property type="match status" value="1"/>
</dbReference>
<dbReference type="AlphaFoldDB" id="A0A6A6GSH8"/>
<keyword evidence="3" id="KW-0274">FAD</keyword>
<evidence type="ECO:0000313" key="9">
    <source>
        <dbReference type="Proteomes" id="UP000800092"/>
    </source>
</evidence>
<keyword evidence="9" id="KW-1185">Reference proteome</keyword>
<evidence type="ECO:0000256" key="6">
    <source>
        <dbReference type="SAM" id="SignalP"/>
    </source>
</evidence>
<dbReference type="Proteomes" id="UP000800092">
    <property type="component" value="Unassembled WGS sequence"/>
</dbReference>
<keyword evidence="4" id="KW-0560">Oxidoreductase</keyword>
<evidence type="ECO:0000259" key="7">
    <source>
        <dbReference type="Pfam" id="PF01494"/>
    </source>
</evidence>
<dbReference type="EMBL" id="ML991910">
    <property type="protein sequence ID" value="KAF2228569.1"/>
    <property type="molecule type" value="Genomic_DNA"/>
</dbReference>
<dbReference type="InterPro" id="IPR036188">
    <property type="entry name" value="FAD/NAD-bd_sf"/>
</dbReference>
<feature type="domain" description="FAD-binding" evidence="7">
    <location>
        <begin position="10"/>
        <end position="342"/>
    </location>
</feature>
<comment type="cofactor">
    <cofactor evidence="1">
        <name>FAD</name>
        <dbReference type="ChEBI" id="CHEBI:57692"/>
    </cofactor>
</comment>
<gene>
    <name evidence="8" type="ORF">EV356DRAFT_522388</name>
</gene>
<protein>
    <submittedName>
        <fullName evidence="8">FAD/NAD(P)-binding domain-containing protein</fullName>
    </submittedName>
</protein>
<evidence type="ECO:0000256" key="2">
    <source>
        <dbReference type="ARBA" id="ARBA00022630"/>
    </source>
</evidence>
<evidence type="ECO:0000256" key="1">
    <source>
        <dbReference type="ARBA" id="ARBA00001974"/>
    </source>
</evidence>